<dbReference type="EMBL" id="HBFD01000597">
    <property type="protein sequence ID" value="CAD8713545.1"/>
    <property type="molecule type" value="Transcribed_RNA"/>
</dbReference>
<accession>A0A7S0ST62</accession>
<dbReference type="Pfam" id="PF13181">
    <property type="entry name" value="TPR_8"/>
    <property type="match status" value="3"/>
</dbReference>
<evidence type="ECO:0000256" key="4">
    <source>
        <dbReference type="PROSITE-ProRule" id="PRU00339"/>
    </source>
</evidence>
<feature type="repeat" description="TPR" evidence="4">
    <location>
        <begin position="163"/>
        <end position="196"/>
    </location>
</feature>
<organism evidence="5">
    <name type="scientific">Chromulina nebulosa</name>
    <dbReference type="NCBI Taxonomy" id="96789"/>
    <lineage>
        <taxon>Eukaryota</taxon>
        <taxon>Sar</taxon>
        <taxon>Stramenopiles</taxon>
        <taxon>Ochrophyta</taxon>
        <taxon>Chrysophyceae</taxon>
        <taxon>Chromulinales</taxon>
        <taxon>Chromulinaceae</taxon>
        <taxon>Chromulina</taxon>
    </lineage>
</organism>
<evidence type="ECO:0000256" key="1">
    <source>
        <dbReference type="ARBA" id="ARBA00022737"/>
    </source>
</evidence>
<keyword evidence="1" id="KW-0677">Repeat</keyword>
<proteinExistence type="inferred from homology"/>
<evidence type="ECO:0000313" key="5">
    <source>
        <dbReference type="EMBL" id="CAD8713545.1"/>
    </source>
</evidence>
<dbReference type="PANTHER" id="PTHR44186">
    <property type="match status" value="1"/>
</dbReference>
<dbReference type="SUPFAM" id="SSF48452">
    <property type="entry name" value="TPR-like"/>
    <property type="match status" value="2"/>
</dbReference>
<dbReference type="Gene3D" id="1.25.40.10">
    <property type="entry name" value="Tetratricopeptide repeat domain"/>
    <property type="match status" value="3"/>
</dbReference>
<gene>
    <name evidence="5" type="ORF">CNEB1095_LOCUS403</name>
</gene>
<reference evidence="5" key="1">
    <citation type="submission" date="2021-01" db="EMBL/GenBank/DDBJ databases">
        <authorList>
            <person name="Corre E."/>
            <person name="Pelletier E."/>
            <person name="Niang G."/>
            <person name="Scheremetjew M."/>
            <person name="Finn R."/>
            <person name="Kale V."/>
            <person name="Holt S."/>
            <person name="Cochrane G."/>
            <person name="Meng A."/>
            <person name="Brown T."/>
            <person name="Cohen L."/>
        </authorList>
    </citation>
    <scope>NUCLEOTIDE SEQUENCE</scope>
    <source>
        <strain evidence="5">UTEXLB2642</strain>
    </source>
</reference>
<dbReference type="GO" id="GO:0061512">
    <property type="term" value="P:protein localization to cilium"/>
    <property type="evidence" value="ECO:0007669"/>
    <property type="project" value="TreeGrafter"/>
</dbReference>
<protein>
    <recommendedName>
        <fullName evidence="6">UDP-N-acetylglucosamine--peptide N-acetylglucosaminyltransferase SPINDLY</fullName>
    </recommendedName>
</protein>
<evidence type="ECO:0000256" key="3">
    <source>
        <dbReference type="ARBA" id="ARBA00023778"/>
    </source>
</evidence>
<feature type="repeat" description="TPR" evidence="4">
    <location>
        <begin position="299"/>
        <end position="332"/>
    </location>
</feature>
<feature type="repeat" description="TPR" evidence="4">
    <location>
        <begin position="129"/>
        <end position="162"/>
    </location>
</feature>
<evidence type="ECO:0000256" key="2">
    <source>
        <dbReference type="ARBA" id="ARBA00022803"/>
    </source>
</evidence>
<feature type="repeat" description="TPR" evidence="4">
    <location>
        <begin position="265"/>
        <end position="298"/>
    </location>
</feature>
<dbReference type="GO" id="GO:0036064">
    <property type="term" value="C:ciliary basal body"/>
    <property type="evidence" value="ECO:0007669"/>
    <property type="project" value="TreeGrafter"/>
</dbReference>
<dbReference type="PANTHER" id="PTHR44186:SF1">
    <property type="entry name" value="BARDET-BIEDL SYNDROME 4 PROTEIN"/>
    <property type="match status" value="1"/>
</dbReference>
<comment type="similarity">
    <text evidence="3">Belongs to the BBS4 family.</text>
</comment>
<sequence length="392" mass="44664">MCYVRKEFNECLRVIEEQLKLCNGQSEYPLYIKALILRQQGRIEESLTTFQAALCLNPSNINNLKQVGRSLYLLGKHKTALDVFEEAEQLNSEDREIWHYKGMCYMLYNKQYERAIECFETANSIQRHESSFIHLGRIYRILNKEDEALLVYQEALETCPENPELLTTIGLLYLKIGNNTKAFEYLGNALTYDPKSSKAILAAGSIIQDNQDMDVALIKYRVAAVQTPNSAQLWNNIGMCFFGKAKYIAAVACLKKGSYIAPFEWIISYNLGVVHLSCGQFASAFQYFSTAINLQPSYAKAYMYLAVALAKLEDFENSCAAYEKSIELSSEDYLTFLNYSITLYLNDELEKSKENFARFEVLFNLQSDSGGVDIDSDILKQADLLKDALMNL</sequence>
<feature type="repeat" description="TPR" evidence="4">
    <location>
        <begin position="61"/>
        <end position="94"/>
    </location>
</feature>
<dbReference type="SMART" id="SM00028">
    <property type="entry name" value="TPR"/>
    <property type="match status" value="8"/>
</dbReference>
<dbReference type="Pfam" id="PF13414">
    <property type="entry name" value="TPR_11"/>
    <property type="match status" value="1"/>
</dbReference>
<dbReference type="InterPro" id="IPR011990">
    <property type="entry name" value="TPR-like_helical_dom_sf"/>
</dbReference>
<dbReference type="Pfam" id="PF13432">
    <property type="entry name" value="TPR_16"/>
    <property type="match status" value="1"/>
</dbReference>
<dbReference type="AlphaFoldDB" id="A0A7S0ST62"/>
<dbReference type="GO" id="GO:0060271">
    <property type="term" value="P:cilium assembly"/>
    <property type="evidence" value="ECO:0007669"/>
    <property type="project" value="TreeGrafter"/>
</dbReference>
<evidence type="ECO:0008006" key="6">
    <source>
        <dbReference type="Google" id="ProtNLM"/>
    </source>
</evidence>
<name>A0A7S0ST62_9STRA</name>
<dbReference type="InterPro" id="IPR019734">
    <property type="entry name" value="TPR_rpt"/>
</dbReference>
<keyword evidence="2 4" id="KW-0802">TPR repeat</keyword>
<dbReference type="PROSITE" id="PS50005">
    <property type="entry name" value="TPR"/>
    <property type="match status" value="5"/>
</dbReference>